<feature type="region of interest" description="Disordered" evidence="5">
    <location>
        <begin position="1"/>
        <end position="54"/>
    </location>
</feature>
<comment type="subcellular location">
    <subcellularLocation>
        <location evidence="1">Membrane</location>
        <topology evidence="1">Multi-pass membrane protein</topology>
    </subcellularLocation>
</comment>
<accession>A0ABP7XF57</accession>
<dbReference type="RefSeq" id="WP_344732392.1">
    <property type="nucleotide sequence ID" value="NZ_BAAAZH010000010.1"/>
</dbReference>
<feature type="compositionally biased region" description="Low complexity" evidence="5">
    <location>
        <begin position="27"/>
        <end position="54"/>
    </location>
</feature>
<keyword evidence="4 6" id="KW-0472">Membrane</keyword>
<evidence type="ECO:0000256" key="6">
    <source>
        <dbReference type="SAM" id="Phobius"/>
    </source>
</evidence>
<protein>
    <recommendedName>
        <fullName evidence="9">DUF4870 domain-containing protein</fullName>
    </recommendedName>
</protein>
<evidence type="ECO:0008006" key="9">
    <source>
        <dbReference type="Google" id="ProtNLM"/>
    </source>
</evidence>
<comment type="caution">
    <text evidence="7">The sequence shown here is derived from an EMBL/GenBank/DDBJ whole genome shotgun (WGS) entry which is preliminary data.</text>
</comment>
<name>A0ABP7XF57_9ACTN</name>
<organism evidence="7 8">
    <name type="scientific">Nocardioides fonticola</name>
    <dbReference type="NCBI Taxonomy" id="450363"/>
    <lineage>
        <taxon>Bacteria</taxon>
        <taxon>Bacillati</taxon>
        <taxon>Actinomycetota</taxon>
        <taxon>Actinomycetes</taxon>
        <taxon>Propionibacteriales</taxon>
        <taxon>Nocardioidaceae</taxon>
        <taxon>Nocardioides</taxon>
    </lineage>
</organism>
<sequence length="183" mass="20168">MSDQQPYPGTSGEHDPSGSGPQPYPQQPYQQPYPQQGYPQQPYPQQGYPQQGYPQQGYPQQYPVGYAARPPMNPADERTWGCAAHWSALVGAVVAMAFVGPLVVMLAKGNESAYVRRQAVESLNFQLSILIYAIVSFVLAFVLIGFLLLPVVGILWLVCTVLGTVRSSNGVEYRYPLTIRMVS</sequence>
<evidence type="ECO:0000313" key="7">
    <source>
        <dbReference type="EMBL" id="GAA4114328.1"/>
    </source>
</evidence>
<dbReference type="Proteomes" id="UP001501495">
    <property type="component" value="Unassembled WGS sequence"/>
</dbReference>
<feature type="transmembrane region" description="Helical" evidence="6">
    <location>
        <begin position="127"/>
        <end position="158"/>
    </location>
</feature>
<evidence type="ECO:0000256" key="3">
    <source>
        <dbReference type="ARBA" id="ARBA00022989"/>
    </source>
</evidence>
<dbReference type="Pfam" id="PF09685">
    <property type="entry name" value="MamF_MmsF"/>
    <property type="match status" value="1"/>
</dbReference>
<reference evidence="8" key="1">
    <citation type="journal article" date="2019" name="Int. J. Syst. Evol. Microbiol.">
        <title>The Global Catalogue of Microorganisms (GCM) 10K type strain sequencing project: providing services to taxonomists for standard genome sequencing and annotation.</title>
        <authorList>
            <consortium name="The Broad Institute Genomics Platform"/>
            <consortium name="The Broad Institute Genome Sequencing Center for Infectious Disease"/>
            <person name="Wu L."/>
            <person name="Ma J."/>
        </authorList>
    </citation>
    <scope>NUCLEOTIDE SEQUENCE [LARGE SCALE GENOMIC DNA]</scope>
    <source>
        <strain evidence="8">JCM 16703</strain>
    </source>
</reference>
<evidence type="ECO:0000256" key="1">
    <source>
        <dbReference type="ARBA" id="ARBA00004141"/>
    </source>
</evidence>
<gene>
    <name evidence="7" type="ORF">GCM10022215_12320</name>
</gene>
<dbReference type="InterPro" id="IPR019109">
    <property type="entry name" value="MamF_MmsF"/>
</dbReference>
<dbReference type="EMBL" id="BAAAZH010000010">
    <property type="protein sequence ID" value="GAA4114328.1"/>
    <property type="molecule type" value="Genomic_DNA"/>
</dbReference>
<keyword evidence="3 6" id="KW-1133">Transmembrane helix</keyword>
<evidence type="ECO:0000256" key="5">
    <source>
        <dbReference type="SAM" id="MobiDB-lite"/>
    </source>
</evidence>
<evidence type="ECO:0000256" key="2">
    <source>
        <dbReference type="ARBA" id="ARBA00022692"/>
    </source>
</evidence>
<proteinExistence type="predicted"/>
<keyword evidence="8" id="KW-1185">Reference proteome</keyword>
<keyword evidence="2 6" id="KW-0812">Transmembrane</keyword>
<evidence type="ECO:0000313" key="8">
    <source>
        <dbReference type="Proteomes" id="UP001501495"/>
    </source>
</evidence>
<evidence type="ECO:0000256" key="4">
    <source>
        <dbReference type="ARBA" id="ARBA00023136"/>
    </source>
</evidence>
<feature type="transmembrane region" description="Helical" evidence="6">
    <location>
        <begin position="83"/>
        <end position="106"/>
    </location>
</feature>